<dbReference type="EMBL" id="CAJFCJ010000099">
    <property type="protein sequence ID" value="CAD5126893.1"/>
    <property type="molecule type" value="Genomic_DNA"/>
</dbReference>
<evidence type="ECO:0000313" key="2">
    <source>
        <dbReference type="Proteomes" id="UP000549394"/>
    </source>
</evidence>
<dbReference type="AlphaFoldDB" id="A0A7I8WFN9"/>
<accession>A0A7I8WFN9</accession>
<reference evidence="1 2" key="1">
    <citation type="submission" date="2020-08" db="EMBL/GenBank/DDBJ databases">
        <authorList>
            <person name="Hejnol A."/>
        </authorList>
    </citation>
    <scope>NUCLEOTIDE SEQUENCE [LARGE SCALE GENOMIC DNA]</scope>
</reference>
<organism evidence="1 2">
    <name type="scientific">Dimorphilus gyrociliatus</name>
    <dbReference type="NCBI Taxonomy" id="2664684"/>
    <lineage>
        <taxon>Eukaryota</taxon>
        <taxon>Metazoa</taxon>
        <taxon>Spiralia</taxon>
        <taxon>Lophotrochozoa</taxon>
        <taxon>Annelida</taxon>
        <taxon>Polychaeta</taxon>
        <taxon>Polychaeta incertae sedis</taxon>
        <taxon>Dinophilidae</taxon>
        <taxon>Dimorphilus</taxon>
    </lineage>
</organism>
<evidence type="ECO:0000313" key="1">
    <source>
        <dbReference type="EMBL" id="CAD5126893.1"/>
    </source>
</evidence>
<protein>
    <submittedName>
        <fullName evidence="1">DgyrCDS14914</fullName>
    </submittedName>
</protein>
<keyword evidence="2" id="KW-1185">Reference proteome</keyword>
<name>A0A7I8WFN9_9ANNE</name>
<sequence length="235" mass="26936">MGSLDDAANDAILVFVDNSTYDKLLDLRNQQERIAQFSRKFADRGFRIYTLNNLDSLTIQTRIEEIDTSRVKRLVIYMRCYTVCNELCLSNFDPNAGRNQPGQIALDRILSFFPNLSLNTSILCILEVYTTILQGQPLVDIRNPIVVNPFHNVHLNGDGNYSDPTRENLFWIKCLISGGQVDEPILEAFATNQHFPMNQYLDIDLRNLKTEIYRRNSSACIIICDKLDGNFPIHI</sequence>
<proteinExistence type="predicted"/>
<gene>
    <name evidence="1" type="ORF">DGYR_LOCUS14110</name>
</gene>
<dbReference type="Proteomes" id="UP000549394">
    <property type="component" value="Unassembled WGS sequence"/>
</dbReference>
<comment type="caution">
    <text evidence="1">The sequence shown here is derived from an EMBL/GenBank/DDBJ whole genome shotgun (WGS) entry which is preliminary data.</text>
</comment>